<protein>
    <submittedName>
        <fullName evidence="1">Uncharacterized protein</fullName>
    </submittedName>
</protein>
<dbReference type="EMBL" id="BPWL01000012">
    <property type="protein sequence ID" value="GJJ16019.1"/>
    <property type="molecule type" value="Genomic_DNA"/>
</dbReference>
<comment type="caution">
    <text evidence="1">The sequence shown here is derived from an EMBL/GenBank/DDBJ whole genome shotgun (WGS) entry which is preliminary data.</text>
</comment>
<accession>A0AAV5AN34</accession>
<name>A0AAV5AN34_9AGAM</name>
<evidence type="ECO:0000313" key="2">
    <source>
        <dbReference type="Proteomes" id="UP001050691"/>
    </source>
</evidence>
<dbReference type="AlphaFoldDB" id="A0AAV5AN34"/>
<reference evidence="1" key="1">
    <citation type="submission" date="2021-10" db="EMBL/GenBank/DDBJ databases">
        <title>De novo Genome Assembly of Clathrus columnatus (Basidiomycota, Fungi) Using Illumina and Nanopore Sequence Data.</title>
        <authorList>
            <person name="Ogiso-Tanaka E."/>
            <person name="Itagaki H."/>
            <person name="Hosoya T."/>
            <person name="Hosaka K."/>
        </authorList>
    </citation>
    <scope>NUCLEOTIDE SEQUENCE</scope>
    <source>
        <strain evidence="1">MO-923</strain>
    </source>
</reference>
<evidence type="ECO:0000313" key="1">
    <source>
        <dbReference type="EMBL" id="GJJ16019.1"/>
    </source>
</evidence>
<sequence>MIGVLGTTLRLLLSRMENLEELYLPHSLLGHNGPIDKILSKAKAQKLVLHYDYSRPALTDFIHTLSDPSLCPRLKYLSFVTSSRLDTFYLRKPIEAWAEDVGKTLTECLQSRHKTHGARLKDIALYKCPPLPDTWLKEAQMLGAMVVTAKDVESLLVCGPINTISHFVPQYAIFGPIWSPSQM</sequence>
<dbReference type="Proteomes" id="UP001050691">
    <property type="component" value="Unassembled WGS sequence"/>
</dbReference>
<organism evidence="1 2">
    <name type="scientific">Clathrus columnatus</name>
    <dbReference type="NCBI Taxonomy" id="1419009"/>
    <lineage>
        <taxon>Eukaryota</taxon>
        <taxon>Fungi</taxon>
        <taxon>Dikarya</taxon>
        <taxon>Basidiomycota</taxon>
        <taxon>Agaricomycotina</taxon>
        <taxon>Agaricomycetes</taxon>
        <taxon>Phallomycetidae</taxon>
        <taxon>Phallales</taxon>
        <taxon>Clathraceae</taxon>
        <taxon>Clathrus</taxon>
    </lineage>
</organism>
<gene>
    <name evidence="1" type="ORF">Clacol_010298</name>
</gene>
<keyword evidence="2" id="KW-1185">Reference proteome</keyword>
<proteinExistence type="predicted"/>